<organism evidence="3 4">
    <name type="scientific">Acetobacter aceti</name>
    <dbReference type="NCBI Taxonomy" id="435"/>
    <lineage>
        <taxon>Bacteria</taxon>
        <taxon>Pseudomonadati</taxon>
        <taxon>Pseudomonadota</taxon>
        <taxon>Alphaproteobacteria</taxon>
        <taxon>Acetobacterales</taxon>
        <taxon>Acetobacteraceae</taxon>
        <taxon>Acetobacter</taxon>
        <taxon>Acetobacter subgen. Acetobacter</taxon>
    </lineage>
</organism>
<evidence type="ECO:0000256" key="1">
    <source>
        <dbReference type="SAM" id="MobiDB-lite"/>
    </source>
</evidence>
<dbReference type="GO" id="GO:0071111">
    <property type="term" value="F:cyclic-guanylate-specific phosphodiesterase activity"/>
    <property type="evidence" value="ECO:0007669"/>
    <property type="project" value="InterPro"/>
</dbReference>
<evidence type="ECO:0000313" key="3">
    <source>
        <dbReference type="EMBL" id="AQS86303.1"/>
    </source>
</evidence>
<dbReference type="PANTHER" id="PTHR33121:SF71">
    <property type="entry name" value="OXYGEN SENSOR PROTEIN DOSP"/>
    <property type="match status" value="1"/>
</dbReference>
<dbReference type="CDD" id="cd00130">
    <property type="entry name" value="PAS"/>
    <property type="match status" value="1"/>
</dbReference>
<keyword evidence="4" id="KW-1185">Reference proteome</keyword>
<proteinExistence type="predicted"/>
<dbReference type="InterPro" id="IPR050706">
    <property type="entry name" value="Cyclic-di-GMP_PDE-like"/>
</dbReference>
<evidence type="ECO:0000313" key="4">
    <source>
        <dbReference type="Proteomes" id="UP000188937"/>
    </source>
</evidence>
<dbReference type="SMART" id="SM00052">
    <property type="entry name" value="EAL"/>
    <property type="match status" value="1"/>
</dbReference>
<dbReference type="AlphaFoldDB" id="A0A1U9KKI1"/>
<dbReference type="KEGG" id="aace:A0U92_06235"/>
<name>A0A1U9KKI1_ACEAC</name>
<dbReference type="InterPro" id="IPR035965">
    <property type="entry name" value="PAS-like_dom_sf"/>
</dbReference>
<dbReference type="EMBL" id="CP014692">
    <property type="protein sequence ID" value="AQS86303.1"/>
    <property type="molecule type" value="Genomic_DNA"/>
</dbReference>
<accession>A0A1U9KKI1</accession>
<dbReference type="Gene3D" id="3.20.20.450">
    <property type="entry name" value="EAL domain"/>
    <property type="match status" value="1"/>
</dbReference>
<dbReference type="Proteomes" id="UP000188937">
    <property type="component" value="Chromosome"/>
</dbReference>
<protein>
    <submittedName>
        <fullName evidence="3">Diguanylate phosphodiesterase</fullName>
    </submittedName>
</protein>
<dbReference type="InterPro" id="IPR001633">
    <property type="entry name" value="EAL_dom"/>
</dbReference>
<dbReference type="PROSITE" id="PS50883">
    <property type="entry name" value="EAL"/>
    <property type="match status" value="1"/>
</dbReference>
<dbReference type="CDD" id="cd01948">
    <property type="entry name" value="EAL"/>
    <property type="match status" value="1"/>
</dbReference>
<dbReference type="SUPFAM" id="SSF55785">
    <property type="entry name" value="PYP-like sensor domain (PAS domain)"/>
    <property type="match status" value="1"/>
</dbReference>
<feature type="domain" description="EAL" evidence="2">
    <location>
        <begin position="277"/>
        <end position="530"/>
    </location>
</feature>
<dbReference type="PANTHER" id="PTHR33121">
    <property type="entry name" value="CYCLIC DI-GMP PHOSPHODIESTERASE PDEF"/>
    <property type="match status" value="1"/>
</dbReference>
<dbReference type="Pfam" id="PF00563">
    <property type="entry name" value="EAL"/>
    <property type="match status" value="1"/>
</dbReference>
<reference evidence="3 4" key="1">
    <citation type="submission" date="2016-03" db="EMBL/GenBank/DDBJ databases">
        <title>Acetic acid bacteria sequencing.</title>
        <authorList>
            <person name="Brandt J."/>
            <person name="Jakob F."/>
            <person name="Vogel R.F."/>
        </authorList>
    </citation>
    <scope>NUCLEOTIDE SEQUENCE [LARGE SCALE GENOMIC DNA]</scope>
    <source>
        <strain evidence="3 4">TMW2.1153</strain>
    </source>
</reference>
<dbReference type="STRING" id="435.A0U92_06235"/>
<sequence>MEQLAALAFAAADVLFEVDRAFRIRNIGGSIQKLTGHSARTVRNMSLFDMLVPADRIFLKRVVEAFDQGKSVKRTAVRFLRGESETTVAMLGMTIMPGSIGERLVTATILDRGFAPSSTEDGFLDRASFLNMARHMISAGEGTAQFNLVMLALPLMMNSAAMRGTALGQTFLAEIESILRFNSENGAVTRLGNGAYAYFQKAEDDPNLIAQKISEATQAMLTHPCIQKLPLDTLLMEYSEIETALNYALEMFADEKTRQEMTFENLPDCLAAANSRDRGMVTSCRNIIRDETFFQVLQPILTLKTGIIQHYEVLTRFAEGVARGIANTGDFIQIAEQIGMINTFDLLNCVKTIRLLQQLPNGIRLALNVSGRSVQSAEFASQIMNLLDSAEMKVTPSRLLIEITETRGITNFEGATALLQWLVKRGHRICLDDFGAGAMSFEYLRRFPVDFVKIDGHFFRNAMTSGRDRILIRAIARCSFELGCRTVAEMIETEVDAALAKELGVECGQGWLFGKPVTADQLLASAGRVASMQGASAREEIAVSRTTSLPHQRAVAEQPSSSSPTLAKPEIVRKKIT</sequence>
<feature type="region of interest" description="Disordered" evidence="1">
    <location>
        <begin position="546"/>
        <end position="577"/>
    </location>
</feature>
<gene>
    <name evidence="3" type="ORF">A0U92_06235</name>
</gene>
<evidence type="ECO:0000259" key="2">
    <source>
        <dbReference type="PROSITE" id="PS50883"/>
    </source>
</evidence>
<dbReference type="SUPFAM" id="SSF141868">
    <property type="entry name" value="EAL domain-like"/>
    <property type="match status" value="1"/>
</dbReference>
<dbReference type="InterPro" id="IPR000014">
    <property type="entry name" value="PAS"/>
</dbReference>
<dbReference type="InterPro" id="IPR035919">
    <property type="entry name" value="EAL_sf"/>
</dbReference>